<feature type="domain" description="LUD" evidence="1">
    <location>
        <begin position="1"/>
        <end position="156"/>
    </location>
</feature>
<evidence type="ECO:0000313" key="2">
    <source>
        <dbReference type="EMBL" id="MPN33250.1"/>
    </source>
</evidence>
<dbReference type="AlphaFoldDB" id="A0A645H3H7"/>
<reference evidence="2" key="1">
    <citation type="submission" date="2019-08" db="EMBL/GenBank/DDBJ databases">
        <authorList>
            <person name="Kucharzyk K."/>
            <person name="Murdoch R.W."/>
            <person name="Higgins S."/>
            <person name="Loffler F."/>
        </authorList>
    </citation>
    <scope>NUCLEOTIDE SEQUENCE</scope>
</reference>
<dbReference type="InterPro" id="IPR003741">
    <property type="entry name" value="LUD_dom"/>
</dbReference>
<organism evidence="2">
    <name type="scientific">bioreactor metagenome</name>
    <dbReference type="NCBI Taxonomy" id="1076179"/>
    <lineage>
        <taxon>unclassified sequences</taxon>
        <taxon>metagenomes</taxon>
        <taxon>ecological metagenomes</taxon>
    </lineage>
</organism>
<sequence length="162" mass="17511">MGGSASLDECGILPLLRSGDYTFLDRYAPGIKAQQVEEVFRQSFFADSYLCSSNAVTENGELYNMDGNANRVAAMTFGPKSVILVVGYNKVVRDLAEAERRVQEVAAPANAKRLGCKTPCAATGVCVDCKSDARICCTAVIHRRQRVKGRIKVILVGEALGF</sequence>
<dbReference type="Pfam" id="PF02589">
    <property type="entry name" value="LUD_dom"/>
    <property type="match status" value="1"/>
</dbReference>
<protein>
    <recommendedName>
        <fullName evidence="1">LUD domain-containing protein</fullName>
    </recommendedName>
</protein>
<proteinExistence type="predicted"/>
<dbReference type="PANTHER" id="PTHR36179:SF2">
    <property type="entry name" value="LUD DOMAIN-CONTAINING PROTEIN"/>
    <property type="match status" value="1"/>
</dbReference>
<evidence type="ECO:0000259" key="1">
    <source>
        <dbReference type="Pfam" id="PF02589"/>
    </source>
</evidence>
<dbReference type="EMBL" id="VSSQ01085659">
    <property type="protein sequence ID" value="MPN33250.1"/>
    <property type="molecule type" value="Genomic_DNA"/>
</dbReference>
<accession>A0A645H3H7</accession>
<gene>
    <name evidence="2" type="ORF">SDC9_180734</name>
</gene>
<name>A0A645H3H7_9ZZZZ</name>
<comment type="caution">
    <text evidence="2">The sequence shown here is derived from an EMBL/GenBank/DDBJ whole genome shotgun (WGS) entry which is preliminary data.</text>
</comment>
<dbReference type="PANTHER" id="PTHR36179">
    <property type="entry name" value="LUD_DOM DOMAIN-CONTAINING PROTEIN"/>
    <property type="match status" value="1"/>
</dbReference>